<reference evidence="7" key="1">
    <citation type="journal article" date="2019" name="Int. J. Syst. Evol. Microbiol.">
        <title>The Global Catalogue of Microorganisms (GCM) 10K type strain sequencing project: providing services to taxonomists for standard genome sequencing and annotation.</title>
        <authorList>
            <consortium name="The Broad Institute Genomics Platform"/>
            <consortium name="The Broad Institute Genome Sequencing Center for Infectious Disease"/>
            <person name="Wu L."/>
            <person name="Ma J."/>
        </authorList>
    </citation>
    <scope>NUCLEOTIDE SEQUENCE [LARGE SCALE GENOMIC DNA]</scope>
    <source>
        <strain evidence="7">JCM 16014</strain>
    </source>
</reference>
<protein>
    <submittedName>
        <fullName evidence="6">TetR/AcrR family transcriptional regulator</fullName>
    </submittedName>
</protein>
<keyword evidence="2 4" id="KW-0238">DNA-binding</keyword>
<dbReference type="RefSeq" id="WP_344664262.1">
    <property type="nucleotide sequence ID" value="NZ_BAAAQN010000004.1"/>
</dbReference>
<evidence type="ECO:0000256" key="4">
    <source>
        <dbReference type="PROSITE-ProRule" id="PRU00335"/>
    </source>
</evidence>
<gene>
    <name evidence="6" type="ORF">GCM10009839_09680</name>
</gene>
<feature type="domain" description="HTH tetR-type" evidence="5">
    <location>
        <begin position="12"/>
        <end position="72"/>
    </location>
</feature>
<dbReference type="InterPro" id="IPR011075">
    <property type="entry name" value="TetR_C"/>
</dbReference>
<dbReference type="SUPFAM" id="SSF48498">
    <property type="entry name" value="Tetracyclin repressor-like, C-terminal domain"/>
    <property type="match status" value="1"/>
</dbReference>
<dbReference type="SUPFAM" id="SSF46689">
    <property type="entry name" value="Homeodomain-like"/>
    <property type="match status" value="1"/>
</dbReference>
<dbReference type="InterPro" id="IPR036271">
    <property type="entry name" value="Tet_transcr_reg_TetR-rel_C_sf"/>
</dbReference>
<dbReference type="PROSITE" id="PS01081">
    <property type="entry name" value="HTH_TETR_1"/>
    <property type="match status" value="1"/>
</dbReference>
<dbReference type="InterPro" id="IPR023772">
    <property type="entry name" value="DNA-bd_HTH_TetR-type_CS"/>
</dbReference>
<name>A0ABP5F4F5_9ACTN</name>
<dbReference type="Pfam" id="PF00440">
    <property type="entry name" value="TetR_N"/>
    <property type="match status" value="1"/>
</dbReference>
<evidence type="ECO:0000313" key="7">
    <source>
        <dbReference type="Proteomes" id="UP001500751"/>
    </source>
</evidence>
<evidence type="ECO:0000256" key="1">
    <source>
        <dbReference type="ARBA" id="ARBA00023015"/>
    </source>
</evidence>
<organism evidence="6 7">
    <name type="scientific">Catenulispora yoronensis</name>
    <dbReference type="NCBI Taxonomy" id="450799"/>
    <lineage>
        <taxon>Bacteria</taxon>
        <taxon>Bacillati</taxon>
        <taxon>Actinomycetota</taxon>
        <taxon>Actinomycetes</taxon>
        <taxon>Catenulisporales</taxon>
        <taxon>Catenulisporaceae</taxon>
        <taxon>Catenulispora</taxon>
    </lineage>
</organism>
<dbReference type="Gene3D" id="1.10.10.60">
    <property type="entry name" value="Homeodomain-like"/>
    <property type="match status" value="1"/>
</dbReference>
<dbReference type="InterPro" id="IPR009057">
    <property type="entry name" value="Homeodomain-like_sf"/>
</dbReference>
<dbReference type="PROSITE" id="PS50977">
    <property type="entry name" value="HTH_TETR_2"/>
    <property type="match status" value="1"/>
</dbReference>
<dbReference type="Pfam" id="PF16859">
    <property type="entry name" value="TetR_C_11"/>
    <property type="match status" value="1"/>
</dbReference>
<evidence type="ECO:0000259" key="5">
    <source>
        <dbReference type="PROSITE" id="PS50977"/>
    </source>
</evidence>
<keyword evidence="1" id="KW-0805">Transcription regulation</keyword>
<dbReference type="InterPro" id="IPR050109">
    <property type="entry name" value="HTH-type_TetR-like_transc_reg"/>
</dbReference>
<dbReference type="Gene3D" id="1.10.357.10">
    <property type="entry name" value="Tetracycline Repressor, domain 2"/>
    <property type="match status" value="1"/>
</dbReference>
<evidence type="ECO:0000313" key="6">
    <source>
        <dbReference type="EMBL" id="GAA2016251.1"/>
    </source>
</evidence>
<proteinExistence type="predicted"/>
<feature type="DNA-binding region" description="H-T-H motif" evidence="4">
    <location>
        <begin position="35"/>
        <end position="54"/>
    </location>
</feature>
<accession>A0ABP5F4F5</accession>
<keyword evidence="3" id="KW-0804">Transcription</keyword>
<evidence type="ECO:0000256" key="2">
    <source>
        <dbReference type="ARBA" id="ARBA00023125"/>
    </source>
</evidence>
<keyword evidence="7" id="KW-1185">Reference proteome</keyword>
<sequence>MSDGPEPRTRAQKREEAILLATMALLAEVGYDRMSIDAVADRAQASKATIYRRWPGKAELVGEAVRRYARSTAAPPPETGNLREDLLEVLRSLRAGLAGQDAALILGLLLAMRDDAELARTVRQNVLDHKREVFTAVLARAAARGEIPEHTDHALLTEVCSAVLVNRLLVTDEPLDDAFIERFADTVLLPALHA</sequence>
<dbReference type="EMBL" id="BAAAQN010000004">
    <property type="protein sequence ID" value="GAA2016251.1"/>
    <property type="molecule type" value="Genomic_DNA"/>
</dbReference>
<dbReference type="Proteomes" id="UP001500751">
    <property type="component" value="Unassembled WGS sequence"/>
</dbReference>
<dbReference type="PRINTS" id="PR00455">
    <property type="entry name" value="HTHTETR"/>
</dbReference>
<evidence type="ECO:0000256" key="3">
    <source>
        <dbReference type="ARBA" id="ARBA00023163"/>
    </source>
</evidence>
<comment type="caution">
    <text evidence="6">The sequence shown here is derived from an EMBL/GenBank/DDBJ whole genome shotgun (WGS) entry which is preliminary data.</text>
</comment>
<dbReference type="InterPro" id="IPR001647">
    <property type="entry name" value="HTH_TetR"/>
</dbReference>
<dbReference type="PANTHER" id="PTHR30055:SF148">
    <property type="entry name" value="TETR-FAMILY TRANSCRIPTIONAL REGULATOR"/>
    <property type="match status" value="1"/>
</dbReference>
<dbReference type="PANTHER" id="PTHR30055">
    <property type="entry name" value="HTH-TYPE TRANSCRIPTIONAL REGULATOR RUTR"/>
    <property type="match status" value="1"/>
</dbReference>